<dbReference type="Proteomes" id="UP000243250">
    <property type="component" value="Unassembled WGS sequence"/>
</dbReference>
<evidence type="ECO:0000256" key="2">
    <source>
        <dbReference type="SAM" id="Phobius"/>
    </source>
</evidence>
<dbReference type="PROSITE" id="PS50076">
    <property type="entry name" value="DNAJ_2"/>
    <property type="match status" value="1"/>
</dbReference>
<dbReference type="InterPro" id="IPR036869">
    <property type="entry name" value="J_dom_sf"/>
</dbReference>
<dbReference type="GO" id="GO:0005737">
    <property type="term" value="C:cytoplasm"/>
    <property type="evidence" value="ECO:0007669"/>
    <property type="project" value="TreeGrafter"/>
</dbReference>
<dbReference type="EMBL" id="FOYS01000003">
    <property type="protein sequence ID" value="SFR54279.1"/>
    <property type="molecule type" value="Genomic_DNA"/>
</dbReference>
<proteinExistence type="predicted"/>
<evidence type="ECO:0000259" key="3">
    <source>
        <dbReference type="PROSITE" id="PS50076"/>
    </source>
</evidence>
<reference evidence="5" key="1">
    <citation type="submission" date="2016-10" db="EMBL/GenBank/DDBJ databases">
        <authorList>
            <person name="Varghese N."/>
            <person name="Submissions S."/>
        </authorList>
    </citation>
    <scope>NUCLEOTIDE SEQUENCE [LARGE SCALE GENOMIC DNA]</scope>
    <source>
        <strain evidence="5">CGMCC 1.8711</strain>
    </source>
</reference>
<keyword evidence="2" id="KW-1133">Transmembrane helix</keyword>
<dbReference type="GO" id="GO:0042026">
    <property type="term" value="P:protein refolding"/>
    <property type="evidence" value="ECO:0007669"/>
    <property type="project" value="TreeGrafter"/>
</dbReference>
<keyword evidence="5" id="KW-1185">Reference proteome</keyword>
<evidence type="ECO:0000256" key="1">
    <source>
        <dbReference type="SAM" id="MobiDB-lite"/>
    </source>
</evidence>
<accession>A0A1I6HIH9</accession>
<dbReference type="Gene3D" id="1.10.287.110">
    <property type="entry name" value="DnaJ domain"/>
    <property type="match status" value="1"/>
</dbReference>
<dbReference type="GO" id="GO:0051082">
    <property type="term" value="F:unfolded protein binding"/>
    <property type="evidence" value="ECO:0007669"/>
    <property type="project" value="TreeGrafter"/>
</dbReference>
<dbReference type="STRING" id="555875.SAMN04488124_2288"/>
<gene>
    <name evidence="4" type="ORF">SAMN04488124_2288</name>
</gene>
<dbReference type="SUPFAM" id="SSF46565">
    <property type="entry name" value="Chaperone J-domain"/>
    <property type="match status" value="1"/>
</dbReference>
<protein>
    <submittedName>
        <fullName evidence="4">DnaJ domain-containing protein</fullName>
    </submittedName>
</protein>
<organism evidence="4 5">
    <name type="scientific">Halogeometricum limi</name>
    <dbReference type="NCBI Taxonomy" id="555875"/>
    <lineage>
        <taxon>Archaea</taxon>
        <taxon>Methanobacteriati</taxon>
        <taxon>Methanobacteriota</taxon>
        <taxon>Stenosarchaea group</taxon>
        <taxon>Halobacteria</taxon>
        <taxon>Halobacteriales</taxon>
        <taxon>Haloferacaceae</taxon>
        <taxon>Halogeometricum</taxon>
    </lineage>
</organism>
<feature type="domain" description="J" evidence="3">
    <location>
        <begin position="122"/>
        <end position="173"/>
    </location>
</feature>
<dbReference type="Pfam" id="PF00226">
    <property type="entry name" value="DnaJ"/>
    <property type="match status" value="1"/>
</dbReference>
<sequence>MDRDTLVLGLAAVFAGISMLLVVLGFVYQLFLLVVAVPFVVATYLMWDHASGRLEARIRESRRRGTRRGPNDAGRGPGDFRGFGPGRRSAAEAEANANAGGRRRRRSRRSQPTAASRLSSREAYRTLGLDPSATSDEVKAAYRSKVKDVHPDTESGSEEAFKRVNRAYERLSN</sequence>
<dbReference type="PRINTS" id="PR00625">
    <property type="entry name" value="JDOMAIN"/>
</dbReference>
<dbReference type="OrthoDB" id="11397at2157"/>
<evidence type="ECO:0000313" key="5">
    <source>
        <dbReference type="Proteomes" id="UP000243250"/>
    </source>
</evidence>
<dbReference type="InterPro" id="IPR001623">
    <property type="entry name" value="DnaJ_domain"/>
</dbReference>
<name>A0A1I6HIH9_9EURY</name>
<keyword evidence="2" id="KW-0812">Transmembrane</keyword>
<keyword evidence="2" id="KW-0472">Membrane</keyword>
<feature type="compositionally biased region" description="Gly residues" evidence="1">
    <location>
        <begin position="75"/>
        <end position="85"/>
    </location>
</feature>
<dbReference type="RefSeq" id="WP_089880774.1">
    <property type="nucleotide sequence ID" value="NZ_FOYS01000003.1"/>
</dbReference>
<dbReference type="PANTHER" id="PTHR43096:SF10">
    <property type="entry name" value="CHAPERONE PROTEIN DNAJ A6, CHLOROPLASTIC"/>
    <property type="match status" value="1"/>
</dbReference>
<dbReference type="PANTHER" id="PTHR43096">
    <property type="entry name" value="DNAJ HOMOLOG 1, MITOCHONDRIAL-RELATED"/>
    <property type="match status" value="1"/>
</dbReference>
<feature type="region of interest" description="Disordered" evidence="1">
    <location>
        <begin position="61"/>
        <end position="137"/>
    </location>
</feature>
<evidence type="ECO:0000313" key="4">
    <source>
        <dbReference type="EMBL" id="SFR54279.1"/>
    </source>
</evidence>
<feature type="transmembrane region" description="Helical" evidence="2">
    <location>
        <begin position="7"/>
        <end position="24"/>
    </location>
</feature>
<dbReference type="AlphaFoldDB" id="A0A1I6HIH9"/>
<feature type="compositionally biased region" description="Low complexity" evidence="1">
    <location>
        <begin position="86"/>
        <end position="100"/>
    </location>
</feature>
<dbReference type="SMART" id="SM00271">
    <property type="entry name" value="DnaJ"/>
    <property type="match status" value="1"/>
</dbReference>
<feature type="transmembrane region" description="Helical" evidence="2">
    <location>
        <begin position="30"/>
        <end position="47"/>
    </location>
</feature>
<dbReference type="CDD" id="cd06257">
    <property type="entry name" value="DnaJ"/>
    <property type="match status" value="1"/>
</dbReference>